<feature type="compositionally biased region" description="Basic and acidic residues" evidence="1">
    <location>
        <begin position="85"/>
        <end position="94"/>
    </location>
</feature>
<comment type="caution">
    <text evidence="2">The sequence shown here is derived from an EMBL/GenBank/DDBJ whole genome shotgun (WGS) entry which is preliminary data.</text>
</comment>
<proteinExistence type="predicted"/>
<accession>A0A4U5PJH5</accession>
<sequence>MIKAIALGATTGLTFAIVSESYRVVRGASRACPKCAAPVGLDGVFRGEREPRSLTFQWAVNPLEWMAKERSLRRRQCCGKMSPNPRRDVRDCQRPRVASQVPPLHPMRPATQGPPLPYAEQPHLRRGVLPGAQKLACDQAKPHRVAHLRDA</sequence>
<protein>
    <submittedName>
        <fullName evidence="2">Uncharacterized protein</fullName>
    </submittedName>
</protein>
<evidence type="ECO:0000313" key="2">
    <source>
        <dbReference type="EMBL" id="TKR96344.1"/>
    </source>
</evidence>
<dbReference type="Proteomes" id="UP000298663">
    <property type="component" value="Unassembled WGS sequence"/>
</dbReference>
<reference evidence="2 3" key="1">
    <citation type="journal article" date="2015" name="Genome Biol.">
        <title>Comparative genomics of Steinernema reveals deeply conserved gene regulatory networks.</title>
        <authorList>
            <person name="Dillman A.R."/>
            <person name="Macchietto M."/>
            <person name="Porter C.F."/>
            <person name="Rogers A."/>
            <person name="Williams B."/>
            <person name="Antoshechkin I."/>
            <person name="Lee M.M."/>
            <person name="Goodwin Z."/>
            <person name="Lu X."/>
            <person name="Lewis E.E."/>
            <person name="Goodrich-Blair H."/>
            <person name="Stock S.P."/>
            <person name="Adams B.J."/>
            <person name="Sternberg P.W."/>
            <person name="Mortazavi A."/>
        </authorList>
    </citation>
    <scope>NUCLEOTIDE SEQUENCE [LARGE SCALE GENOMIC DNA]</scope>
    <source>
        <strain evidence="2 3">ALL</strain>
    </source>
</reference>
<dbReference type="OrthoDB" id="10525936at2759"/>
<dbReference type="STRING" id="34508.A0A4U5PJH5"/>
<dbReference type="EMBL" id="AZBU02000002">
    <property type="protein sequence ID" value="TKR96344.1"/>
    <property type="molecule type" value="Genomic_DNA"/>
</dbReference>
<organism evidence="2 3">
    <name type="scientific">Steinernema carpocapsae</name>
    <name type="common">Entomopathogenic nematode</name>
    <dbReference type="NCBI Taxonomy" id="34508"/>
    <lineage>
        <taxon>Eukaryota</taxon>
        <taxon>Metazoa</taxon>
        <taxon>Ecdysozoa</taxon>
        <taxon>Nematoda</taxon>
        <taxon>Chromadorea</taxon>
        <taxon>Rhabditida</taxon>
        <taxon>Tylenchina</taxon>
        <taxon>Panagrolaimomorpha</taxon>
        <taxon>Strongyloidoidea</taxon>
        <taxon>Steinernematidae</taxon>
        <taxon>Steinernema</taxon>
    </lineage>
</organism>
<dbReference type="AlphaFoldDB" id="A0A4U5PJH5"/>
<name>A0A4U5PJH5_STECR</name>
<feature type="region of interest" description="Disordered" evidence="1">
    <location>
        <begin position="78"/>
        <end position="122"/>
    </location>
</feature>
<reference evidence="2 3" key="2">
    <citation type="journal article" date="2019" name="G3 (Bethesda)">
        <title>Hybrid Assembly of the Genome of the Entomopathogenic Nematode Steinernema carpocapsae Identifies the X-Chromosome.</title>
        <authorList>
            <person name="Serra L."/>
            <person name="Macchietto M."/>
            <person name="Macias-Munoz A."/>
            <person name="McGill C.J."/>
            <person name="Rodriguez I.M."/>
            <person name="Rodriguez B."/>
            <person name="Murad R."/>
            <person name="Mortazavi A."/>
        </authorList>
    </citation>
    <scope>NUCLEOTIDE SEQUENCE [LARGE SCALE GENOMIC DNA]</scope>
    <source>
        <strain evidence="2 3">ALL</strain>
    </source>
</reference>
<gene>
    <name evidence="2" type="ORF">L596_010378</name>
</gene>
<keyword evidence="3" id="KW-1185">Reference proteome</keyword>
<evidence type="ECO:0000313" key="3">
    <source>
        <dbReference type="Proteomes" id="UP000298663"/>
    </source>
</evidence>
<evidence type="ECO:0000256" key="1">
    <source>
        <dbReference type="SAM" id="MobiDB-lite"/>
    </source>
</evidence>